<name>A0A7X2MYA9_9CLOT</name>
<dbReference type="AlphaFoldDB" id="A0A7X2MYA9"/>
<feature type="transmembrane region" description="Helical" evidence="1">
    <location>
        <begin position="35"/>
        <end position="54"/>
    </location>
</feature>
<feature type="transmembrane region" description="Helical" evidence="1">
    <location>
        <begin position="134"/>
        <end position="153"/>
    </location>
</feature>
<gene>
    <name evidence="2" type="ORF">FYJ33_07835</name>
</gene>
<keyword evidence="3" id="KW-1185">Reference proteome</keyword>
<dbReference type="EMBL" id="VULX01000009">
    <property type="protein sequence ID" value="MSR91324.1"/>
    <property type="molecule type" value="Genomic_DNA"/>
</dbReference>
<keyword evidence="1" id="KW-0812">Transmembrane</keyword>
<feature type="transmembrane region" description="Helical" evidence="1">
    <location>
        <begin position="159"/>
        <end position="179"/>
    </location>
</feature>
<evidence type="ECO:0000256" key="1">
    <source>
        <dbReference type="SAM" id="Phobius"/>
    </source>
</evidence>
<feature type="transmembrane region" description="Helical" evidence="1">
    <location>
        <begin position="60"/>
        <end position="76"/>
    </location>
</feature>
<dbReference type="RefSeq" id="WP_154531215.1">
    <property type="nucleotide sequence ID" value="NZ_VULX01000009.1"/>
</dbReference>
<feature type="transmembrane region" description="Helical" evidence="1">
    <location>
        <begin position="105"/>
        <end position="122"/>
    </location>
</feature>
<protein>
    <submittedName>
        <fullName evidence="2">Uncharacterized protein</fullName>
    </submittedName>
</protein>
<accession>A0A7X2MYA9</accession>
<evidence type="ECO:0000313" key="3">
    <source>
        <dbReference type="Proteomes" id="UP000460287"/>
    </source>
</evidence>
<feature type="transmembrane region" description="Helical" evidence="1">
    <location>
        <begin position="281"/>
        <end position="309"/>
    </location>
</feature>
<dbReference type="Proteomes" id="UP000460287">
    <property type="component" value="Unassembled WGS sequence"/>
</dbReference>
<keyword evidence="1" id="KW-1133">Transmembrane helix</keyword>
<sequence length="433" mass="50108">MDEHKYLEMDILPVTEEYMQHNYVKTYKYELIEDIIMFCTIYPLIIILNCAVSTSTNLEYISLTLFPVMLMMSYMRIRINKRYLYDAGVLVLGMIYYIFSMMLPYKNLLGEVGVICVVVSIRRSKKKQNVKYNLSALVEHEILLIIFLIVAIIMKNRFIQGTILVCGLIIIVISCAYLCKARNVRLIMDDPKNETFRNRDSSMFAVEIAVLISVILIILQVTGVFAAANRMSNQIVNNIRQSSTVDYRNIPPKEANNNPKKIEGIDFSKLINPKKGKPSKIVIVLGYVISAVVTIVVAAIGIAIVYMLLNRLMINIKKLKNSDKVTFVFNEIGENEKKENEKRKNVISRRIFLSPRDKIRKIYKKKVKSYKKRGTIIKQNFTVNDIKREILDKTSNNIDYISNIYEKARYSNEEISKEELKLTKTNDHSLLFK</sequence>
<feature type="transmembrane region" description="Helical" evidence="1">
    <location>
        <begin position="204"/>
        <end position="228"/>
    </location>
</feature>
<comment type="caution">
    <text evidence="2">The sequence shown here is derived from an EMBL/GenBank/DDBJ whole genome shotgun (WGS) entry which is preliminary data.</text>
</comment>
<proteinExistence type="predicted"/>
<organism evidence="2 3">
    <name type="scientific">Inconstantimicrobium porci</name>
    <dbReference type="NCBI Taxonomy" id="2652291"/>
    <lineage>
        <taxon>Bacteria</taxon>
        <taxon>Bacillati</taxon>
        <taxon>Bacillota</taxon>
        <taxon>Clostridia</taxon>
        <taxon>Eubacteriales</taxon>
        <taxon>Clostridiaceae</taxon>
        <taxon>Inconstantimicrobium</taxon>
    </lineage>
</organism>
<keyword evidence="1" id="KW-0472">Membrane</keyword>
<reference evidence="2 3" key="1">
    <citation type="submission" date="2019-08" db="EMBL/GenBank/DDBJ databases">
        <title>In-depth cultivation of the pig gut microbiome towards novel bacterial diversity and tailored functional studies.</title>
        <authorList>
            <person name="Wylensek D."/>
            <person name="Hitch T.C.A."/>
            <person name="Clavel T."/>
        </authorList>
    </citation>
    <scope>NUCLEOTIDE SEQUENCE [LARGE SCALE GENOMIC DNA]</scope>
    <source>
        <strain evidence="2 3">WCA-383-APC-5B</strain>
    </source>
</reference>
<evidence type="ECO:0000313" key="2">
    <source>
        <dbReference type="EMBL" id="MSR91324.1"/>
    </source>
</evidence>